<accession>A0A0S2SEB1</accession>
<dbReference type="Proteomes" id="UP000058114">
    <property type="component" value="Chromosome"/>
</dbReference>
<dbReference type="PATRIC" id="fig|652.5.peg.2041"/>
<dbReference type="RefSeq" id="WP_060585872.1">
    <property type="nucleotide sequence ID" value="NZ_CP013067.1"/>
</dbReference>
<evidence type="ECO:0000313" key="1">
    <source>
        <dbReference type="EMBL" id="ALP40041.1"/>
    </source>
</evidence>
<organism evidence="1 2">
    <name type="scientific">Aeromonas schubertii</name>
    <dbReference type="NCBI Taxonomy" id="652"/>
    <lineage>
        <taxon>Bacteria</taxon>
        <taxon>Pseudomonadati</taxon>
        <taxon>Pseudomonadota</taxon>
        <taxon>Gammaproteobacteria</taxon>
        <taxon>Aeromonadales</taxon>
        <taxon>Aeromonadaceae</taxon>
        <taxon>Aeromonas</taxon>
    </lineage>
</organism>
<protein>
    <submittedName>
        <fullName evidence="1">Curculin-like (Mannose-binding) lectin protein</fullName>
    </submittedName>
</protein>
<dbReference type="EMBL" id="CP013067">
    <property type="protein sequence ID" value="ALP40041.1"/>
    <property type="molecule type" value="Genomic_DNA"/>
</dbReference>
<dbReference type="GO" id="GO:0030246">
    <property type="term" value="F:carbohydrate binding"/>
    <property type="evidence" value="ECO:0007669"/>
    <property type="project" value="UniProtKB-KW"/>
</dbReference>
<keyword evidence="1" id="KW-0430">Lectin</keyword>
<name>A0A0S2SEB1_9GAMM</name>
<evidence type="ECO:0000313" key="2">
    <source>
        <dbReference type="Proteomes" id="UP000058114"/>
    </source>
</evidence>
<reference evidence="1 2" key="2">
    <citation type="journal article" date="2016" name="Genome Announc.">
        <title>Complete Genome Sequence of the Highly Virulent Aeromonas schubertii Strain WL1483, Isolated from Diseased Snakehead Fish (Channa argus) in China.</title>
        <authorList>
            <person name="Liu L."/>
            <person name="Li N."/>
            <person name="Zhang D."/>
            <person name="Fu X."/>
            <person name="Shi C."/>
            <person name="Lin Q."/>
            <person name="Hao G."/>
        </authorList>
    </citation>
    <scope>NUCLEOTIDE SEQUENCE [LARGE SCALE GENOMIC DNA]</scope>
    <source>
        <strain evidence="1 2">WL1483</strain>
    </source>
</reference>
<dbReference type="AlphaFoldDB" id="A0A0S2SEB1"/>
<sequence length="1197" mass="129584">MTILSGDIVLLASQRLVDTDDGGGRITGREIISGNHNSLFPDVSDMDRAYGTVNMRKAFLAVQTDDTDTYYGANAMVLLPPSDPSVNLTLMTTKDHNDTRGNARNTLERYQARGPKWQGVLYDTQLEGQRAIRILQRIEVRLPEVGEVLVLVGNEGKGNEVEQYVRVDRVTAELRKFGVAGYQGEFTRNVVTCVITDPLRHTFEGEQPSPYDQATTKTTLRETVVADAANYFSTTKLVADAALGAMRVQAKTIFTQLVPSARSETPVVDLTAAGELGALLESGVGSPHTFTTTSPVSPSQGLFLGIGAMPGSVSVTIGAAVITDKGGELFLVGTVVGAIDYGRGLLTFNSQCPNYGAASKTVSFRPAVMPSRIADTAQIQIAANNRGYAYTATLLPTPCPGSLTVSYLAQGKWYDLKDNGRGELFGQDKSYGSGLLNFTTGSVVLTLGALPDVNSSIMFSWGTKVSYLNRASMVLDPVQLTHKLAHEGITPNSLTLTWQAGGATKTAIDNGAGQLTGDATGTINYVTGDLALRVATLPDGGQEYQVVYQYGDPDSQRFDYPARNQDGTITLQLTKQNLTPRMVSVRWNALYEEVKDDTELVIATRDPIISVRDNGAGKLLDAAGVERGTVNYTTGQITIKPDGQGGIPKTRYEWRTIGTYGDGHGNTIARQRWTLVEIYYVQAAYLFPVDDSGWVEVEYRSNNASQAGQDTVKATPLVLDITPRNGEAILANSVRFALGGSVYVDRQGILYRNIDPATGAGEQAGTLDYATGKATVTVWNPGAAPVPSLSSLVTSLVAQTVDEVTFRTPGAPIAPSSLYLSGNTADGRRFEVTANGDGTITSQDVTGKVDYQTGVVSVRFGRSVTAAGNEGKPWFDPDMVVDGKIWRPLSVVADTIRFNAVVYSYLPLDADLIKLDPVRLPSDGRVPFIRNGYIVVVHSTKRSAFPMGVQAGLQLNTGRERLAYCRVEDKNGKELAPQLYSVNMNSGVVTLASPLSLTGYVEPLTVVHRVEDMSLATDVEISGRITLARPLSHNYEAADTLVSSALIIGDLWARYGALFDQRTWTNNWSDFLIGDPCTAEYNDTDFPIMVTNRATLQERWAIIFQTTTTFILVGEHVGQIAVGDVNTDFAPINPNNGQPYFRLDRRGWGAGWAAGNVLRFNTYAANYPIWFIRTILQSVAAVDTDRFEAQLRGNVNR</sequence>
<dbReference type="KEGG" id="asr:WL1483_622"/>
<gene>
    <name evidence="1" type="ORF">WL1483_622</name>
</gene>
<reference evidence="2" key="1">
    <citation type="submission" date="2015-10" db="EMBL/GenBank/DDBJ databases">
        <title>Complete Genome Sequence of Aeromonas schubertii strain WL1483.</title>
        <authorList>
            <person name="Liu L."/>
        </authorList>
    </citation>
    <scope>NUCLEOTIDE SEQUENCE [LARGE SCALE GENOMIC DNA]</scope>
    <source>
        <strain evidence="2">WL1483</strain>
    </source>
</reference>
<proteinExistence type="predicted"/>